<evidence type="ECO:0000313" key="1">
    <source>
        <dbReference type="EMBL" id="MCU6789056.1"/>
    </source>
</evidence>
<name>A0ABT2U4V3_9FIRM</name>
<dbReference type="RefSeq" id="WP_147574118.1">
    <property type="nucleotide sequence ID" value="NZ_JAOQJE010000006.1"/>
</dbReference>
<organism evidence="1 2">
    <name type="scientific">Agathobaculum ammoniilyticum</name>
    <dbReference type="NCBI Taxonomy" id="2981778"/>
    <lineage>
        <taxon>Bacteria</taxon>
        <taxon>Bacillati</taxon>
        <taxon>Bacillota</taxon>
        <taxon>Clostridia</taxon>
        <taxon>Eubacteriales</taxon>
        <taxon>Butyricicoccaceae</taxon>
        <taxon>Agathobaculum</taxon>
    </lineage>
</organism>
<gene>
    <name evidence="1" type="ORF">OCV66_08100</name>
</gene>
<comment type="caution">
    <text evidence="1">The sequence shown here is derived from an EMBL/GenBank/DDBJ whole genome shotgun (WGS) entry which is preliminary data.</text>
</comment>
<dbReference type="EMBL" id="JAOQJE010000006">
    <property type="protein sequence ID" value="MCU6789056.1"/>
    <property type="molecule type" value="Genomic_DNA"/>
</dbReference>
<reference evidence="1 2" key="1">
    <citation type="journal article" date="2021" name="ISME Commun">
        <title>Automated analysis of genomic sequences facilitates high-throughput and comprehensive description of bacteria.</title>
        <authorList>
            <person name="Hitch T.C.A."/>
        </authorList>
    </citation>
    <scope>NUCLEOTIDE SEQUENCE [LARGE SCALE GENOMIC DNA]</scope>
    <source>
        <strain evidence="1 2">Sanger_34</strain>
    </source>
</reference>
<keyword evidence="2" id="KW-1185">Reference proteome</keyword>
<protein>
    <recommendedName>
        <fullName evidence="3">Zinc ribbon domain-containing protein</fullName>
    </recommendedName>
</protein>
<sequence length="119" mass="13446">MTEYIERDMLCRVLERYRKAPKNRYQRGVEDGMELALNAVKAIHTADVAPVVHGLWMPVYESEMTGWNPAVAGRDPIGGYICSACKEEAVYDCNDKFVLSNYCPHCGARMEGSNEHETD</sequence>
<evidence type="ECO:0000313" key="2">
    <source>
        <dbReference type="Proteomes" id="UP001652397"/>
    </source>
</evidence>
<evidence type="ECO:0008006" key="3">
    <source>
        <dbReference type="Google" id="ProtNLM"/>
    </source>
</evidence>
<proteinExistence type="predicted"/>
<dbReference type="Proteomes" id="UP001652397">
    <property type="component" value="Unassembled WGS sequence"/>
</dbReference>
<accession>A0ABT2U4V3</accession>